<dbReference type="Proteomes" id="UP000070373">
    <property type="component" value="Unassembled WGS sequence"/>
</dbReference>
<dbReference type="EMBL" id="LHXN01000012">
    <property type="protein sequence ID" value="KXA93214.1"/>
    <property type="molecule type" value="Genomic_DNA"/>
</dbReference>
<accession>A0A133UGB3</accession>
<sequence length="73" mass="8354">MTQSFYTALATIAGTIITLIGSLFIGYAIFERRSREKHRVELKEKLRELDDLMARFISLSQPQKGLSQTTHPK</sequence>
<protein>
    <submittedName>
        <fullName evidence="2">Uncharacterized protein</fullName>
    </submittedName>
</protein>
<evidence type="ECO:0000313" key="3">
    <source>
        <dbReference type="Proteomes" id="UP000070373"/>
    </source>
</evidence>
<feature type="transmembrane region" description="Helical" evidence="1">
    <location>
        <begin position="6"/>
        <end position="30"/>
    </location>
</feature>
<name>A0A133UGB3_9EURY</name>
<keyword evidence="3" id="KW-1185">Reference proteome</keyword>
<evidence type="ECO:0000313" key="2">
    <source>
        <dbReference type="EMBL" id="KXA93214.1"/>
    </source>
</evidence>
<reference evidence="2 3" key="1">
    <citation type="journal article" date="2016" name="Sci. Rep.">
        <title>Metabolic traits of an uncultured archaeal lineage -MSBL1- from brine pools of the Red Sea.</title>
        <authorList>
            <person name="Mwirichia R."/>
            <person name="Alam I."/>
            <person name="Rashid M."/>
            <person name="Vinu M."/>
            <person name="Ba-Alawi W."/>
            <person name="Anthony Kamau A."/>
            <person name="Kamanda Ngugi D."/>
            <person name="Goker M."/>
            <person name="Klenk H.P."/>
            <person name="Bajic V."/>
            <person name="Stingl U."/>
        </authorList>
    </citation>
    <scope>NUCLEOTIDE SEQUENCE [LARGE SCALE GENOMIC DNA]</scope>
    <source>
        <strain evidence="2">SCGC-AAA259E17</strain>
    </source>
</reference>
<keyword evidence="1" id="KW-0812">Transmembrane</keyword>
<proteinExistence type="predicted"/>
<organism evidence="2 3">
    <name type="scientific">candidate division MSBL1 archaeon SCGC-AAA259E17</name>
    <dbReference type="NCBI Taxonomy" id="1698263"/>
    <lineage>
        <taxon>Archaea</taxon>
        <taxon>Methanobacteriati</taxon>
        <taxon>Methanobacteriota</taxon>
        <taxon>candidate division MSBL1</taxon>
    </lineage>
</organism>
<dbReference type="AlphaFoldDB" id="A0A133UGB3"/>
<gene>
    <name evidence="2" type="ORF">AKJ64_01205</name>
</gene>
<comment type="caution">
    <text evidence="2">The sequence shown here is derived from an EMBL/GenBank/DDBJ whole genome shotgun (WGS) entry which is preliminary data.</text>
</comment>
<keyword evidence="1" id="KW-1133">Transmembrane helix</keyword>
<evidence type="ECO:0000256" key="1">
    <source>
        <dbReference type="SAM" id="Phobius"/>
    </source>
</evidence>
<keyword evidence="1" id="KW-0472">Membrane</keyword>